<protein>
    <submittedName>
        <fullName evidence="1">Stage II sporulation protein P</fullName>
    </submittedName>
</protein>
<evidence type="ECO:0000313" key="1">
    <source>
        <dbReference type="EMBL" id="MEQ2711133.1"/>
    </source>
</evidence>
<proteinExistence type="predicted"/>
<dbReference type="EMBL" id="JBBNIN010000010">
    <property type="protein sequence ID" value="MEQ2711133.1"/>
    <property type="molecule type" value="Genomic_DNA"/>
</dbReference>
<gene>
    <name evidence="1" type="primary">spoIIP</name>
    <name evidence="1" type="ORF">AAAU51_08110</name>
</gene>
<comment type="caution">
    <text evidence="1">The sequence shown here is derived from an EMBL/GenBank/DDBJ whole genome shotgun (WGS) entry which is preliminary data.</text>
</comment>
<dbReference type="InterPro" id="IPR010897">
    <property type="entry name" value="Spore_II_P"/>
</dbReference>
<name>A0ABV1IV86_9FIRM</name>
<organism evidence="1 2">
    <name type="scientific">Anaerostipes amylophilus</name>
    <dbReference type="NCBI Taxonomy" id="2981779"/>
    <lineage>
        <taxon>Bacteria</taxon>
        <taxon>Bacillati</taxon>
        <taxon>Bacillota</taxon>
        <taxon>Clostridia</taxon>
        <taxon>Lachnospirales</taxon>
        <taxon>Lachnospiraceae</taxon>
        <taxon>Anaerostipes</taxon>
    </lineage>
</organism>
<dbReference type="Proteomes" id="UP001482154">
    <property type="component" value="Unassembled WGS sequence"/>
</dbReference>
<dbReference type="Pfam" id="PF07454">
    <property type="entry name" value="SpoIIP"/>
    <property type="match status" value="1"/>
</dbReference>
<dbReference type="RefSeq" id="WP_349110947.1">
    <property type="nucleotide sequence ID" value="NZ_JBBNIN010000010.1"/>
</dbReference>
<sequence>MIAEMIDGYYRKVITEFCPALSKKEETFSGMILSDMIRIYYRDTVPFLQYRTDYKDKDEQDLVQEDYYHFQDDETTDEAAQEVKKEAKRFHAKKWENHKYLRKYIYQIDSTTMALNSELNGKVLLNMDLKLKKTKKPQILIYHTHGSETYRGSKRGKKSDTVIGVGDMLVKKLREKNISVIHDRNIYDKKNGKEERSKAYNYAANAIENHLKKYPSIKVVIDLHRDGVSEKTKLVTMQKGRRMAQIMFFNGMSRTISNGNIRYLKNPNKQMNLAFSLQLQAQAAKKYPGFTRKIYMKGYRYNLHYRGRSLLVEVGAQNNTLSEAKASMSLLAELLSDVLY</sequence>
<reference evidence="1 2" key="1">
    <citation type="submission" date="2024-04" db="EMBL/GenBank/DDBJ databases">
        <title>Human intestinal bacterial collection.</title>
        <authorList>
            <person name="Pauvert C."/>
            <person name="Hitch T.C.A."/>
            <person name="Clavel T."/>
        </authorList>
    </citation>
    <scope>NUCLEOTIDE SEQUENCE [LARGE SCALE GENOMIC DNA]</scope>
    <source>
        <strain evidence="1 2">CLA-AA-H249</strain>
    </source>
</reference>
<evidence type="ECO:0000313" key="2">
    <source>
        <dbReference type="Proteomes" id="UP001482154"/>
    </source>
</evidence>
<keyword evidence="2" id="KW-1185">Reference proteome</keyword>
<accession>A0ABV1IV86</accession>
<dbReference type="NCBIfam" id="TIGR02867">
    <property type="entry name" value="spore_II_P"/>
    <property type="match status" value="1"/>
</dbReference>